<organism evidence="1 2">
    <name type="scientific">Portunus trituberculatus</name>
    <name type="common">Swimming crab</name>
    <name type="synonym">Neptunus trituberculatus</name>
    <dbReference type="NCBI Taxonomy" id="210409"/>
    <lineage>
        <taxon>Eukaryota</taxon>
        <taxon>Metazoa</taxon>
        <taxon>Ecdysozoa</taxon>
        <taxon>Arthropoda</taxon>
        <taxon>Crustacea</taxon>
        <taxon>Multicrustacea</taxon>
        <taxon>Malacostraca</taxon>
        <taxon>Eumalacostraca</taxon>
        <taxon>Eucarida</taxon>
        <taxon>Decapoda</taxon>
        <taxon>Pleocyemata</taxon>
        <taxon>Brachyura</taxon>
        <taxon>Eubrachyura</taxon>
        <taxon>Portunoidea</taxon>
        <taxon>Portunidae</taxon>
        <taxon>Portuninae</taxon>
        <taxon>Portunus</taxon>
    </lineage>
</organism>
<keyword evidence="2" id="KW-1185">Reference proteome</keyword>
<dbReference type="Proteomes" id="UP000324222">
    <property type="component" value="Unassembled WGS sequence"/>
</dbReference>
<proteinExistence type="predicted"/>
<evidence type="ECO:0000313" key="1">
    <source>
        <dbReference type="EMBL" id="MPC78190.1"/>
    </source>
</evidence>
<dbReference type="AlphaFoldDB" id="A0A5B7I0N0"/>
<protein>
    <submittedName>
        <fullName evidence="1">Uncharacterized protein</fullName>
    </submittedName>
</protein>
<name>A0A5B7I0N0_PORTR</name>
<reference evidence="1 2" key="1">
    <citation type="submission" date="2019-05" db="EMBL/GenBank/DDBJ databases">
        <title>Another draft genome of Portunus trituberculatus and its Hox gene families provides insights of decapod evolution.</title>
        <authorList>
            <person name="Jeong J.-H."/>
            <person name="Song I."/>
            <person name="Kim S."/>
            <person name="Choi T."/>
            <person name="Kim D."/>
            <person name="Ryu S."/>
            <person name="Kim W."/>
        </authorList>
    </citation>
    <scope>NUCLEOTIDE SEQUENCE [LARGE SCALE GENOMIC DNA]</scope>
    <source>
        <tissue evidence="1">Muscle</tissue>
    </source>
</reference>
<dbReference type="EMBL" id="VSRR010047822">
    <property type="protein sequence ID" value="MPC78190.1"/>
    <property type="molecule type" value="Genomic_DNA"/>
</dbReference>
<sequence length="72" mass="7354">MDLPALPGKFVAKLGCRAAEEGTGHDGASVVVALPLAYSCPSVVPVSGDNISSEINVDKGLRSVVTRIPSPH</sequence>
<evidence type="ECO:0000313" key="2">
    <source>
        <dbReference type="Proteomes" id="UP000324222"/>
    </source>
</evidence>
<accession>A0A5B7I0N0</accession>
<comment type="caution">
    <text evidence="1">The sequence shown here is derived from an EMBL/GenBank/DDBJ whole genome shotgun (WGS) entry which is preliminary data.</text>
</comment>
<gene>
    <name evidence="1" type="ORF">E2C01_072672</name>
</gene>